<sequence length="329" mass="36902">MNRGVEVPQRSSPARPTPRGPRHLRTSSSDSDPLHQRPLTERSPWIMDRQSLRITQSDPANQKKLGNRITDLETQLAQAQHELKSLKHQLSSAKKQAQEELNKKPTTVRKVVKHEKPQTITKIQDTKSRDSPDNGVPDEINPKTDVFEVHVEKLLVESKDESSQSEVTESEKSSSCDEAASKNEDINHYKAMTLKQQLEDKKSQDATARSKEKELAAKLTQVGHELEPYRANEAQLKDRNEMKRMKVKTEQWRKAADAAAAVLAGGVEINGLMSDRCASMDNHFNGIFKPPIDGYGGYLGSPGGDEDNDDGFGREKKRSSGIRIFGELW</sequence>
<accession>A0AAW1M388</accession>
<dbReference type="PANTHER" id="PTHR34224:SF2">
    <property type="entry name" value="INTERACTOR OF CONSTITUTIVE ACTIVE ROPS 4"/>
    <property type="match status" value="1"/>
</dbReference>
<feature type="compositionally biased region" description="Basic and acidic residues" evidence="3">
    <location>
        <begin position="169"/>
        <end position="182"/>
    </location>
</feature>
<evidence type="ECO:0000313" key="4">
    <source>
        <dbReference type="EMBL" id="KAK9740404.1"/>
    </source>
</evidence>
<keyword evidence="5" id="KW-1185">Reference proteome</keyword>
<organism evidence="4 5">
    <name type="scientific">Saponaria officinalis</name>
    <name type="common">Common soapwort</name>
    <name type="synonym">Lychnis saponaria</name>
    <dbReference type="NCBI Taxonomy" id="3572"/>
    <lineage>
        <taxon>Eukaryota</taxon>
        <taxon>Viridiplantae</taxon>
        <taxon>Streptophyta</taxon>
        <taxon>Embryophyta</taxon>
        <taxon>Tracheophyta</taxon>
        <taxon>Spermatophyta</taxon>
        <taxon>Magnoliopsida</taxon>
        <taxon>eudicotyledons</taxon>
        <taxon>Gunneridae</taxon>
        <taxon>Pentapetalae</taxon>
        <taxon>Caryophyllales</taxon>
        <taxon>Caryophyllaceae</taxon>
        <taxon>Caryophylleae</taxon>
        <taxon>Saponaria</taxon>
    </lineage>
</organism>
<dbReference type="EMBL" id="JBDFQZ010000003">
    <property type="protein sequence ID" value="KAK9740404.1"/>
    <property type="molecule type" value="Genomic_DNA"/>
</dbReference>
<evidence type="ECO:0008006" key="6">
    <source>
        <dbReference type="Google" id="ProtNLM"/>
    </source>
</evidence>
<evidence type="ECO:0000256" key="2">
    <source>
        <dbReference type="ARBA" id="ARBA00023054"/>
    </source>
</evidence>
<gene>
    <name evidence="4" type="ORF">RND81_03G032600</name>
</gene>
<feature type="compositionally biased region" description="Basic and acidic residues" evidence="3">
    <location>
        <begin position="140"/>
        <end position="162"/>
    </location>
</feature>
<dbReference type="PANTHER" id="PTHR34224">
    <property type="entry name" value="INTERACTOR OF CONSTITUTIVE ACTIVE ROPS 2, CHLOROPLASTIC-RELATED"/>
    <property type="match status" value="1"/>
</dbReference>
<dbReference type="AlphaFoldDB" id="A0AAW1M388"/>
<feature type="region of interest" description="Disordered" evidence="3">
    <location>
        <begin position="87"/>
        <end position="182"/>
    </location>
</feature>
<feature type="region of interest" description="Disordered" evidence="3">
    <location>
        <begin position="298"/>
        <end position="320"/>
    </location>
</feature>
<dbReference type="InterPro" id="IPR029688">
    <property type="entry name" value="ICR"/>
</dbReference>
<evidence type="ECO:0000313" key="5">
    <source>
        <dbReference type="Proteomes" id="UP001443914"/>
    </source>
</evidence>
<reference evidence="4" key="1">
    <citation type="submission" date="2024-03" db="EMBL/GenBank/DDBJ databases">
        <title>WGS assembly of Saponaria officinalis var. Norfolk2.</title>
        <authorList>
            <person name="Jenkins J."/>
            <person name="Shu S."/>
            <person name="Grimwood J."/>
            <person name="Barry K."/>
            <person name="Goodstein D."/>
            <person name="Schmutz J."/>
            <person name="Leebens-Mack J."/>
            <person name="Osbourn A."/>
        </authorList>
    </citation>
    <scope>NUCLEOTIDE SEQUENCE [LARGE SCALE GENOMIC DNA]</scope>
    <source>
        <strain evidence="4">JIC</strain>
    </source>
</reference>
<keyword evidence="2" id="KW-0175">Coiled coil</keyword>
<proteinExistence type="inferred from homology"/>
<name>A0AAW1M388_SAPOF</name>
<dbReference type="Proteomes" id="UP001443914">
    <property type="component" value="Unassembled WGS sequence"/>
</dbReference>
<evidence type="ECO:0000256" key="3">
    <source>
        <dbReference type="SAM" id="MobiDB-lite"/>
    </source>
</evidence>
<protein>
    <recommendedName>
        <fullName evidence="6">Interactor of constitutive active ROPs 4-like</fullName>
    </recommendedName>
</protein>
<evidence type="ECO:0000256" key="1">
    <source>
        <dbReference type="ARBA" id="ARBA00009778"/>
    </source>
</evidence>
<feature type="region of interest" description="Disordered" evidence="3">
    <location>
        <begin position="1"/>
        <end position="63"/>
    </location>
</feature>
<comment type="similarity">
    <text evidence="1">Belongs to the ICR family.</text>
</comment>
<comment type="caution">
    <text evidence="4">The sequence shown here is derived from an EMBL/GenBank/DDBJ whole genome shotgun (WGS) entry which is preliminary data.</text>
</comment>